<keyword evidence="9 10" id="KW-0544">Nucleosome core</keyword>
<dbReference type="PRINTS" id="PR00623">
    <property type="entry name" value="HISTONEH4"/>
</dbReference>
<evidence type="ECO:0000256" key="8">
    <source>
        <dbReference type="ARBA" id="ARBA00023242"/>
    </source>
</evidence>
<evidence type="ECO:0000256" key="10">
    <source>
        <dbReference type="RuleBase" id="RU000528"/>
    </source>
</evidence>
<evidence type="ECO:0000256" key="2">
    <source>
        <dbReference type="ARBA" id="ARBA00004123"/>
    </source>
</evidence>
<keyword evidence="7 10" id="KW-0238">DNA-binding</keyword>
<dbReference type="GO" id="GO:0003677">
    <property type="term" value="F:DNA binding"/>
    <property type="evidence" value="ECO:0007669"/>
    <property type="project" value="UniProtKB-KW"/>
</dbReference>
<dbReference type="Gene3D" id="1.10.20.10">
    <property type="entry name" value="Histone, subunit A"/>
    <property type="match status" value="1"/>
</dbReference>
<dbReference type="SUPFAM" id="SSF47113">
    <property type="entry name" value="Histone-fold"/>
    <property type="match status" value="1"/>
</dbReference>
<evidence type="ECO:0000256" key="5">
    <source>
        <dbReference type="ARBA" id="ARBA00011538"/>
    </source>
</evidence>
<evidence type="ECO:0000313" key="13">
    <source>
        <dbReference type="EMBL" id="RPB21527.1"/>
    </source>
</evidence>
<dbReference type="InterPro" id="IPR009072">
    <property type="entry name" value="Histone-fold"/>
</dbReference>
<evidence type="ECO:0000256" key="7">
    <source>
        <dbReference type="ARBA" id="ARBA00023125"/>
    </source>
</evidence>
<gene>
    <name evidence="13" type="ORF">L211DRAFT_840714</name>
</gene>
<feature type="region of interest" description="Disordered" evidence="11">
    <location>
        <begin position="1"/>
        <end position="27"/>
    </location>
</feature>
<dbReference type="GO" id="GO:0005634">
    <property type="term" value="C:nucleus"/>
    <property type="evidence" value="ECO:0007669"/>
    <property type="project" value="UniProtKB-SubCell"/>
</dbReference>
<comment type="subcellular location">
    <subcellularLocation>
        <location evidence="3">Chromosome</location>
    </subcellularLocation>
    <subcellularLocation>
        <location evidence="2">Nucleus</location>
    </subcellularLocation>
</comment>
<evidence type="ECO:0000256" key="9">
    <source>
        <dbReference type="ARBA" id="ARBA00023269"/>
    </source>
</evidence>
<evidence type="ECO:0000256" key="11">
    <source>
        <dbReference type="SAM" id="MobiDB-lite"/>
    </source>
</evidence>
<dbReference type="Pfam" id="PF15511">
    <property type="entry name" value="CENP-T_C"/>
    <property type="match status" value="1"/>
</dbReference>
<accession>A0A3N4LF60</accession>
<comment type="function">
    <text evidence="1 10">Core component of nucleosome. Nucleosomes wrap and compact DNA into chromatin, limiting DNA accessibility to the cellular machineries which require DNA as a template. Histones thereby play a central role in transcription regulation, DNA repair, DNA replication and chromosomal stability. DNA accessibility is regulated via a complex set of post-translational modifications of histones, also called histone code, and nucleosome remodeling.</text>
</comment>
<evidence type="ECO:0000259" key="12">
    <source>
        <dbReference type="Pfam" id="PF15511"/>
    </source>
</evidence>
<organism evidence="13 14">
    <name type="scientific">Terfezia boudieri ATCC MYA-4762</name>
    <dbReference type="NCBI Taxonomy" id="1051890"/>
    <lineage>
        <taxon>Eukaryota</taxon>
        <taxon>Fungi</taxon>
        <taxon>Dikarya</taxon>
        <taxon>Ascomycota</taxon>
        <taxon>Pezizomycotina</taxon>
        <taxon>Pezizomycetes</taxon>
        <taxon>Pezizales</taxon>
        <taxon>Pezizaceae</taxon>
        <taxon>Terfezia</taxon>
    </lineage>
</organism>
<dbReference type="PANTHER" id="PTHR10484">
    <property type="entry name" value="HISTONE H4"/>
    <property type="match status" value="1"/>
</dbReference>
<dbReference type="OrthoDB" id="3919494at2759"/>
<keyword evidence="6 10" id="KW-0158">Chromosome</keyword>
<dbReference type="EMBL" id="ML121559">
    <property type="protein sequence ID" value="RPB21527.1"/>
    <property type="molecule type" value="Genomic_DNA"/>
</dbReference>
<dbReference type="InParanoid" id="A0A3N4LF60"/>
<dbReference type="FunFam" id="1.10.20.10:FF:000012">
    <property type="entry name" value="Histone H4"/>
    <property type="match status" value="1"/>
</dbReference>
<protein>
    <recommendedName>
        <fullName evidence="10">Histone H4</fullName>
    </recommendedName>
</protein>
<dbReference type="GO" id="GO:0000786">
    <property type="term" value="C:nucleosome"/>
    <property type="evidence" value="ECO:0007669"/>
    <property type="project" value="UniProtKB-KW"/>
</dbReference>
<dbReference type="InterPro" id="IPR035425">
    <property type="entry name" value="CENP-T/H4_C"/>
</dbReference>
<feature type="domain" description="CENP-T/Histone H4 histone fold" evidence="12">
    <location>
        <begin position="56"/>
        <end position="113"/>
    </location>
</feature>
<evidence type="ECO:0000256" key="1">
    <source>
        <dbReference type="ARBA" id="ARBA00002001"/>
    </source>
</evidence>
<dbReference type="AlphaFoldDB" id="A0A3N4LF60"/>
<dbReference type="GO" id="GO:0046982">
    <property type="term" value="F:protein heterodimerization activity"/>
    <property type="evidence" value="ECO:0007669"/>
    <property type="project" value="InterPro"/>
</dbReference>
<dbReference type="GO" id="GO:0030527">
    <property type="term" value="F:structural constituent of chromatin"/>
    <property type="evidence" value="ECO:0007669"/>
    <property type="project" value="InterPro"/>
</dbReference>
<dbReference type="STRING" id="1051890.A0A3N4LF60"/>
<reference evidence="13 14" key="1">
    <citation type="journal article" date="2018" name="Nat. Ecol. Evol.">
        <title>Pezizomycetes genomes reveal the molecular basis of ectomycorrhizal truffle lifestyle.</title>
        <authorList>
            <person name="Murat C."/>
            <person name="Payen T."/>
            <person name="Noel B."/>
            <person name="Kuo A."/>
            <person name="Morin E."/>
            <person name="Chen J."/>
            <person name="Kohler A."/>
            <person name="Krizsan K."/>
            <person name="Balestrini R."/>
            <person name="Da Silva C."/>
            <person name="Montanini B."/>
            <person name="Hainaut M."/>
            <person name="Levati E."/>
            <person name="Barry K.W."/>
            <person name="Belfiori B."/>
            <person name="Cichocki N."/>
            <person name="Clum A."/>
            <person name="Dockter R.B."/>
            <person name="Fauchery L."/>
            <person name="Guy J."/>
            <person name="Iotti M."/>
            <person name="Le Tacon F."/>
            <person name="Lindquist E.A."/>
            <person name="Lipzen A."/>
            <person name="Malagnac F."/>
            <person name="Mello A."/>
            <person name="Molinier V."/>
            <person name="Miyauchi S."/>
            <person name="Poulain J."/>
            <person name="Riccioni C."/>
            <person name="Rubini A."/>
            <person name="Sitrit Y."/>
            <person name="Splivallo R."/>
            <person name="Traeger S."/>
            <person name="Wang M."/>
            <person name="Zifcakova L."/>
            <person name="Wipf D."/>
            <person name="Zambonelli A."/>
            <person name="Paolocci F."/>
            <person name="Nowrousian M."/>
            <person name="Ottonello S."/>
            <person name="Baldrian P."/>
            <person name="Spatafora J.W."/>
            <person name="Henrissat B."/>
            <person name="Nagy L.G."/>
            <person name="Aury J.M."/>
            <person name="Wincker P."/>
            <person name="Grigoriev I.V."/>
            <person name="Bonfante P."/>
            <person name="Martin F.M."/>
        </authorList>
    </citation>
    <scope>NUCLEOTIDE SEQUENCE [LARGE SCALE GENOMIC DNA]</scope>
    <source>
        <strain evidence="13 14">ATCC MYA-4762</strain>
    </source>
</reference>
<dbReference type="CDD" id="cd22912">
    <property type="entry name" value="HFD_H4"/>
    <property type="match status" value="1"/>
</dbReference>
<comment type="subunit">
    <text evidence="5 10">The nucleosome is a histone octamer containing two molecules each of H2A, H2B, H3 and H4 assembled in one H3-H4 heterotetramer and two H2A-H2B heterodimers. The octamer wraps approximately 147 bp of DNA.</text>
</comment>
<dbReference type="SMART" id="SM00417">
    <property type="entry name" value="H4"/>
    <property type="match status" value="1"/>
</dbReference>
<proteinExistence type="inferred from homology"/>
<sequence>MPPQPRTQARPRPGLGKTVPTPGTGRKGIARVMKRGRRKLDRDTIRGITKGDIRRLARRGGVKRISGAIYDDVRACLVAHLRSVLKDCATYVEHAQRRTITVVDVIFALKRQGRPIYGFDPETHDPKKGQRISRKK</sequence>
<dbReference type="Proteomes" id="UP000267821">
    <property type="component" value="Unassembled WGS sequence"/>
</dbReference>
<evidence type="ECO:0000256" key="6">
    <source>
        <dbReference type="ARBA" id="ARBA00022454"/>
    </source>
</evidence>
<evidence type="ECO:0000256" key="4">
    <source>
        <dbReference type="ARBA" id="ARBA00006564"/>
    </source>
</evidence>
<keyword evidence="8 10" id="KW-0539">Nucleus</keyword>
<keyword evidence="14" id="KW-1185">Reference proteome</keyword>
<feature type="compositionally biased region" description="Low complexity" evidence="11">
    <location>
        <begin position="1"/>
        <end position="13"/>
    </location>
</feature>
<evidence type="ECO:0000313" key="14">
    <source>
        <dbReference type="Proteomes" id="UP000267821"/>
    </source>
</evidence>
<evidence type="ECO:0000256" key="3">
    <source>
        <dbReference type="ARBA" id="ARBA00004286"/>
    </source>
</evidence>
<comment type="similarity">
    <text evidence="4 10">Belongs to the histone H4 family.</text>
</comment>
<dbReference type="InterPro" id="IPR001951">
    <property type="entry name" value="Histone_H4"/>
</dbReference>
<feature type="region of interest" description="Disordered" evidence="11">
    <location>
        <begin position="117"/>
        <end position="136"/>
    </location>
</feature>
<name>A0A3N4LF60_9PEZI</name>